<organism evidence="2 3">
    <name type="scientific">Mesoplasma syrphidae</name>
    <dbReference type="NCBI Taxonomy" id="225999"/>
    <lineage>
        <taxon>Bacteria</taxon>
        <taxon>Bacillati</taxon>
        <taxon>Mycoplasmatota</taxon>
        <taxon>Mollicutes</taxon>
        <taxon>Entomoplasmatales</taxon>
        <taxon>Entomoplasmataceae</taxon>
        <taxon>Mesoplasma</taxon>
    </lineage>
</organism>
<dbReference type="Proteomes" id="UP000233419">
    <property type="component" value="Chromosome"/>
</dbReference>
<name>A0A2K9BJU7_9MOLU</name>
<proteinExistence type="predicted"/>
<dbReference type="Pfam" id="PF09903">
    <property type="entry name" value="DUF2130"/>
    <property type="match status" value="1"/>
</dbReference>
<feature type="coiled-coil region" evidence="1">
    <location>
        <begin position="55"/>
        <end position="136"/>
    </location>
</feature>
<evidence type="ECO:0000256" key="1">
    <source>
        <dbReference type="SAM" id="Coils"/>
    </source>
</evidence>
<feature type="coiled-coil region" evidence="1">
    <location>
        <begin position="182"/>
        <end position="247"/>
    </location>
</feature>
<keyword evidence="1" id="KW-0175">Coiled coil</keyword>
<sequence>MSDIILICPHCQKNITKMDLENSEHSWANVEKFLDQEKALMFKKIESQVKEALTLEFEKAKQLEVLQTRKELEQEIAIYKNAIEKNRADFNNTVSSAKQEYDLKLANLLNQKQSEINDYKSRLMQLEEQQELLIKNEIAQNDKKYNDTINTLKVKILEMEKSQENLILKKRSEFQEEIKPTIEALKEQLMRKEISLANTQAEFQLKLANFENETQKKYQQQIEELKIANAQNKILQSKRKGENFEHEVEGELRKAFGMFDSITKINNVTADKKADYLQVIKNSQGIEIGKIVYEVKNAEWKNSWEGKLATDVANNKTKYGILVATSFNEEYNGIPFIRSEKFPNIWITDSESFIFVGQIVRKLIEVENDYLSKTQLLTQDTNNELVKEYETKKAKLEEYWTVEFPKTYKIIETELKAIDSVKNSLENNSAKLAKASTRLSIQFKDKIIKGLSKILGTLVVEENNF</sequence>
<dbReference type="RefSeq" id="WP_027048109.1">
    <property type="nucleotide sequence ID" value="NZ_CP025257.1"/>
</dbReference>
<evidence type="ECO:0000313" key="3">
    <source>
        <dbReference type="Proteomes" id="UP000233419"/>
    </source>
</evidence>
<protein>
    <submittedName>
        <fullName evidence="2">DUF2130 domain-containing protein</fullName>
    </submittedName>
</protein>
<dbReference type="EMBL" id="CP025257">
    <property type="protein sequence ID" value="AUF83536.1"/>
    <property type="molecule type" value="Genomic_DNA"/>
</dbReference>
<dbReference type="OrthoDB" id="388108at2"/>
<evidence type="ECO:0000313" key="2">
    <source>
        <dbReference type="EMBL" id="AUF83536.1"/>
    </source>
</evidence>
<gene>
    <name evidence="2" type="ORF">CXP39_01860</name>
</gene>
<dbReference type="AlphaFoldDB" id="A0A2K9BJU7"/>
<accession>A0A2K9BJU7</accession>
<keyword evidence="3" id="KW-1185">Reference proteome</keyword>
<dbReference type="InterPro" id="IPR019219">
    <property type="entry name" value="DUF2130"/>
</dbReference>
<dbReference type="KEGG" id="msyr:CXP39_01860"/>
<reference evidence="2 3" key="1">
    <citation type="submission" date="2017-12" db="EMBL/GenBank/DDBJ databases">
        <title>Mesoplasma syrphidae YJS, Complete Genome.</title>
        <authorList>
            <person name="Knight T.F."/>
            <person name="Citino T."/>
            <person name="Rubinstein R."/>
            <person name="Neuschaefer Z."/>
        </authorList>
    </citation>
    <scope>NUCLEOTIDE SEQUENCE [LARGE SCALE GENOMIC DNA]</scope>
    <source>
        <strain evidence="2 3">YJS</strain>
    </source>
</reference>